<reference evidence="2 3" key="1">
    <citation type="submission" date="2018-12" db="EMBL/GenBank/DDBJ databases">
        <title>Dyella dinghuensis sp. nov. DHOA06 and Dyella choica sp. nov. 4M-K27, isolated from forest soil.</title>
        <authorList>
            <person name="Qiu L.-H."/>
            <person name="Gao Z.-H."/>
        </authorList>
    </citation>
    <scope>NUCLEOTIDE SEQUENCE [LARGE SCALE GENOMIC DNA]</scope>
    <source>
        <strain evidence="2 3">DHOA06</strain>
    </source>
</reference>
<dbReference type="CDD" id="cd03143">
    <property type="entry name" value="A4_beta-galactosidase_middle_domain"/>
    <property type="match status" value="1"/>
</dbReference>
<keyword evidence="1" id="KW-0472">Membrane</keyword>
<gene>
    <name evidence="2" type="ORF">EKH79_15855</name>
</gene>
<dbReference type="OrthoDB" id="6638317at2"/>
<dbReference type="Proteomes" id="UP000267077">
    <property type="component" value="Unassembled WGS sequence"/>
</dbReference>
<dbReference type="EMBL" id="RYZR01000007">
    <property type="protein sequence ID" value="RUL62350.1"/>
    <property type="molecule type" value="Genomic_DNA"/>
</dbReference>
<comment type="caution">
    <text evidence="2">The sequence shown here is derived from an EMBL/GenBank/DDBJ whole genome shotgun (WGS) entry which is preliminary data.</text>
</comment>
<accession>A0A432LR16</accession>
<evidence type="ECO:0000256" key="1">
    <source>
        <dbReference type="SAM" id="Phobius"/>
    </source>
</evidence>
<dbReference type="AlphaFoldDB" id="A0A432LR16"/>
<keyword evidence="1" id="KW-1133">Transmembrane helix</keyword>
<evidence type="ECO:0000313" key="3">
    <source>
        <dbReference type="Proteomes" id="UP000267077"/>
    </source>
</evidence>
<keyword evidence="1" id="KW-0812">Transmembrane</keyword>
<feature type="transmembrane region" description="Helical" evidence="1">
    <location>
        <begin position="6"/>
        <end position="27"/>
    </location>
</feature>
<name>A0A432LR16_9GAMM</name>
<organism evidence="2 3">
    <name type="scientific">Dyella dinghuensis</name>
    <dbReference type="NCBI Taxonomy" id="1920169"/>
    <lineage>
        <taxon>Bacteria</taxon>
        <taxon>Pseudomonadati</taxon>
        <taxon>Pseudomonadota</taxon>
        <taxon>Gammaproteobacteria</taxon>
        <taxon>Lysobacterales</taxon>
        <taxon>Rhodanobacteraceae</taxon>
        <taxon>Dyella</taxon>
    </lineage>
</organism>
<feature type="transmembrane region" description="Helical" evidence="1">
    <location>
        <begin position="250"/>
        <end position="267"/>
    </location>
</feature>
<keyword evidence="3" id="KW-1185">Reference proteome</keyword>
<protein>
    <submittedName>
        <fullName evidence="2">DUF4350 domain-containing protein</fullName>
    </submittedName>
</protein>
<sequence>MNRNTIVIASIVLAVVAICVGGFLMLFKRESTIVSGYPTGEPAYNRFYALERTLADMGQASTGNVNLAQVLPLLRRGDTVVIGEDVSFIKYDEAKKLADWVRRGGHLVFSPMGHDGSDVPLLQQLNMFAASKNTYNCTKLWTNVPAGKGYDLQFMSLCGVGFKLQPSFLGSAQVAIHDRNGDLAFARVSNGEGTVSAINDLNAISSDKLRNYPEQEFAWRVLEPNMGHGHFYFFYELIGTSFWINLFLRGWPALLASLLLAIGWMLMRSQRFGPLMPTPPAHRRALLEHIQAVGEFLFRRDGGRSLHRLACDAVIARLRRRDPAGAMLQGTELYDWLAQRSKLEPARIESAFRSPANAAAFRVCITTLARIRSHL</sequence>
<proteinExistence type="predicted"/>
<dbReference type="RefSeq" id="WP_126674794.1">
    <property type="nucleotide sequence ID" value="NZ_RYZR01000007.1"/>
</dbReference>
<evidence type="ECO:0000313" key="2">
    <source>
        <dbReference type="EMBL" id="RUL62350.1"/>
    </source>
</evidence>